<name>A0A839HEY6_9GAMM</name>
<evidence type="ECO:0000313" key="3">
    <source>
        <dbReference type="Proteomes" id="UP000548632"/>
    </source>
</evidence>
<dbReference type="EMBL" id="JABVCQ010000008">
    <property type="protein sequence ID" value="MBB1125589.1"/>
    <property type="molecule type" value="Genomic_DNA"/>
</dbReference>
<dbReference type="AlphaFoldDB" id="A0A839HEY6"/>
<dbReference type="Gene3D" id="2.60.40.4350">
    <property type="match status" value="1"/>
</dbReference>
<protein>
    <submittedName>
        <fullName evidence="2">CRISPR-associated protein Cmr3</fullName>
    </submittedName>
</protein>
<dbReference type="Proteomes" id="UP000548632">
    <property type="component" value="Unassembled WGS sequence"/>
</dbReference>
<reference evidence="2 3" key="1">
    <citation type="journal article" date="2020" name="Arch. Microbiol.">
        <title>The genome sequence of the giant phototrophic gammaproteobacterium Thiospirillum jenense gives insight into its physiological properties and phylogenetic relationships.</title>
        <authorList>
            <person name="Imhoff J.F."/>
            <person name="Meyer T.E."/>
            <person name="Kyndt J.A."/>
        </authorList>
    </citation>
    <scope>NUCLEOTIDE SEQUENCE [LARGE SCALE GENOMIC DNA]</scope>
    <source>
        <strain evidence="2 3">DSM 216</strain>
    </source>
</reference>
<gene>
    <name evidence="2" type="ORF">HUK38_04995</name>
</gene>
<feature type="compositionally biased region" description="Basic residues" evidence="1">
    <location>
        <begin position="1"/>
        <end position="11"/>
    </location>
</feature>
<proteinExistence type="predicted"/>
<evidence type="ECO:0000256" key="1">
    <source>
        <dbReference type="SAM" id="MobiDB-lite"/>
    </source>
</evidence>
<feature type="compositionally biased region" description="Low complexity" evidence="1">
    <location>
        <begin position="25"/>
        <end position="39"/>
    </location>
</feature>
<comment type="caution">
    <text evidence="2">The sequence shown here is derived from an EMBL/GenBank/DDBJ whole genome shotgun (WGS) entry which is preliminary data.</text>
</comment>
<accession>A0A839HEY6</accession>
<feature type="region of interest" description="Disordered" evidence="1">
    <location>
        <begin position="65"/>
        <end position="84"/>
    </location>
</feature>
<dbReference type="Pfam" id="PF09700">
    <property type="entry name" value="Cas_Cmr3"/>
    <property type="match status" value="1"/>
</dbReference>
<sequence length="427" mass="46355">MAKPNKHKQKSAPRYDKQKSNARSTAPDQAAATPATGAAVERQQVKSPPPSPVVTLEPLAPLIVRSGRPFDGQTGADPARFPPPSTVAGCLRTAWARATGRPFNLDLAQLTIAAPLLVRVDHAGQIVSYLVPKPADAQYFGEGDDARCIRAEPRKLEDGCGTDLPAGLLPVRLNVDEKVKASKGPAWWDLDDLRNFRRGQPVDHKRLTERGWSPPAGDKRTHVAIDERTLASETSRLFQTEGLDFAADNQWLKKTDVPSVRLLARCAEPLAAGLVHLGGERRLARLQPEAETVWPQPPANWFADIAKSGGLTLTLLTSACFAAGYRPDWLNDQLIGSPPTAPDVELQLVAAAVERWQPHSGWDLVTQAPRPTRKSVAAGATYWFKLVNQPPAETLAALWLTSICDADQDRHDGFGLALPAAWSPITD</sequence>
<keyword evidence="3" id="KW-1185">Reference proteome</keyword>
<feature type="region of interest" description="Disordered" evidence="1">
    <location>
        <begin position="1"/>
        <end position="57"/>
    </location>
</feature>
<organism evidence="2 3">
    <name type="scientific">Thiospirillum jenense</name>
    <dbReference type="NCBI Taxonomy" id="1653858"/>
    <lineage>
        <taxon>Bacteria</taxon>
        <taxon>Pseudomonadati</taxon>
        <taxon>Pseudomonadota</taxon>
        <taxon>Gammaproteobacteria</taxon>
        <taxon>Chromatiales</taxon>
        <taxon>Chromatiaceae</taxon>
        <taxon>Thiospirillum</taxon>
    </lineage>
</organism>
<dbReference type="InterPro" id="IPR019117">
    <property type="entry name" value="CRISPR-assoc_protein_Cmr3"/>
</dbReference>
<dbReference type="RefSeq" id="WP_182583094.1">
    <property type="nucleotide sequence ID" value="NZ_JABVCQ010000008.1"/>
</dbReference>
<evidence type="ECO:0000313" key="2">
    <source>
        <dbReference type="EMBL" id="MBB1125589.1"/>
    </source>
</evidence>